<dbReference type="EMBL" id="JADGJW010000057">
    <property type="protein sequence ID" value="KAJ3225589.1"/>
    <property type="molecule type" value="Genomic_DNA"/>
</dbReference>
<evidence type="ECO:0000313" key="2">
    <source>
        <dbReference type="EMBL" id="KAJ3225589.1"/>
    </source>
</evidence>
<accession>A0AAD5XYE7</accession>
<reference evidence="2" key="1">
    <citation type="submission" date="2020-05" db="EMBL/GenBank/DDBJ databases">
        <title>Phylogenomic resolution of chytrid fungi.</title>
        <authorList>
            <person name="Stajich J.E."/>
            <person name="Amses K."/>
            <person name="Simmons R."/>
            <person name="Seto K."/>
            <person name="Myers J."/>
            <person name="Bonds A."/>
            <person name="Quandt C.A."/>
            <person name="Barry K."/>
            <person name="Liu P."/>
            <person name="Grigoriev I."/>
            <person name="Longcore J.E."/>
            <person name="James T.Y."/>
        </authorList>
    </citation>
    <scope>NUCLEOTIDE SEQUENCE</scope>
    <source>
        <strain evidence="2">JEL0476</strain>
    </source>
</reference>
<gene>
    <name evidence="2" type="ORF">HK099_006529</name>
</gene>
<protein>
    <recommendedName>
        <fullName evidence="1">Glycosyl transferase family 25 domain-containing protein</fullName>
    </recommendedName>
</protein>
<comment type="caution">
    <text evidence="2">The sequence shown here is derived from an EMBL/GenBank/DDBJ whole genome shotgun (WGS) entry which is preliminary data.</text>
</comment>
<dbReference type="AlphaFoldDB" id="A0AAD5XYE7"/>
<sequence length="307" mass="35818">MFKENATLMKSCIVDNINVTKLEESYIRNGNHEFHDARKMIVSNAKPNYFGLDHIYILNVDHRIDRIATMQRIFEKLNANFTRISAFYKKNYEFLNLYNRVVAKGWKQTAAAYAIKMSHLKVLEDMESKGYETALILEDDVDLDLMIGSILPLLLKKLPVDWGYQYHFKLRFKCPQFLRIYYLSYLKSVTPYPKHNSLIYPMGNAVAGTQALIYRNFRDITHNKTVIQKIREFSEVDIDNPWDYMLAEMFIRDDSYSIKGYGSDFALAEHMGSTIANPSDNKDVPDATWKDEYTANELLSSTFFSLH</sequence>
<evidence type="ECO:0000259" key="1">
    <source>
        <dbReference type="Pfam" id="PF01755"/>
    </source>
</evidence>
<evidence type="ECO:0000313" key="3">
    <source>
        <dbReference type="Proteomes" id="UP001211065"/>
    </source>
</evidence>
<name>A0AAD5XYE7_9FUNG</name>
<feature type="domain" description="Glycosyl transferase family 25" evidence="1">
    <location>
        <begin position="54"/>
        <end position="211"/>
    </location>
</feature>
<dbReference type="InterPro" id="IPR002654">
    <property type="entry name" value="Glyco_trans_25"/>
</dbReference>
<organism evidence="2 3">
    <name type="scientific">Clydaea vesicula</name>
    <dbReference type="NCBI Taxonomy" id="447962"/>
    <lineage>
        <taxon>Eukaryota</taxon>
        <taxon>Fungi</taxon>
        <taxon>Fungi incertae sedis</taxon>
        <taxon>Chytridiomycota</taxon>
        <taxon>Chytridiomycota incertae sedis</taxon>
        <taxon>Chytridiomycetes</taxon>
        <taxon>Lobulomycetales</taxon>
        <taxon>Lobulomycetaceae</taxon>
        <taxon>Clydaea</taxon>
    </lineage>
</organism>
<keyword evidence="3" id="KW-1185">Reference proteome</keyword>
<dbReference type="Proteomes" id="UP001211065">
    <property type="component" value="Unassembled WGS sequence"/>
</dbReference>
<dbReference type="Pfam" id="PF01755">
    <property type="entry name" value="Glyco_transf_25"/>
    <property type="match status" value="1"/>
</dbReference>
<dbReference type="CDD" id="cd06532">
    <property type="entry name" value="Glyco_transf_25"/>
    <property type="match status" value="1"/>
</dbReference>
<proteinExistence type="predicted"/>